<dbReference type="EMBL" id="MU806289">
    <property type="protein sequence ID" value="KAJ3836849.1"/>
    <property type="molecule type" value="Genomic_DNA"/>
</dbReference>
<name>A0AA38UC48_9AGAR</name>
<reference evidence="1" key="1">
    <citation type="submission" date="2022-08" db="EMBL/GenBank/DDBJ databases">
        <authorList>
            <consortium name="DOE Joint Genome Institute"/>
            <person name="Min B."/>
            <person name="Riley R."/>
            <person name="Sierra-Patev S."/>
            <person name="Naranjo-Ortiz M."/>
            <person name="Looney B."/>
            <person name="Konkel Z."/>
            <person name="Slot J.C."/>
            <person name="Sakamoto Y."/>
            <person name="Steenwyk J.L."/>
            <person name="Rokas A."/>
            <person name="Carro J."/>
            <person name="Camarero S."/>
            <person name="Ferreira P."/>
            <person name="Molpeceres G."/>
            <person name="Ruiz-Duenas F.J."/>
            <person name="Serrano A."/>
            <person name="Henrissat B."/>
            <person name="Drula E."/>
            <person name="Hughes K.W."/>
            <person name="Mata J.L."/>
            <person name="Ishikawa N.K."/>
            <person name="Vargas-Isla R."/>
            <person name="Ushijima S."/>
            <person name="Smith C.A."/>
            <person name="Ahrendt S."/>
            <person name="Andreopoulos W."/>
            <person name="He G."/>
            <person name="Labutti K."/>
            <person name="Lipzen A."/>
            <person name="Ng V."/>
            <person name="Sandor L."/>
            <person name="Barry K."/>
            <person name="Martinez A.T."/>
            <person name="Xiao Y."/>
            <person name="Gibbons J.G."/>
            <person name="Terashima K."/>
            <person name="Hibbett D.S."/>
            <person name="Grigoriev I.V."/>
        </authorList>
    </citation>
    <scope>NUCLEOTIDE SEQUENCE</scope>
    <source>
        <strain evidence="1">TFB9207</strain>
    </source>
</reference>
<dbReference type="Proteomes" id="UP001163846">
    <property type="component" value="Unassembled WGS sequence"/>
</dbReference>
<proteinExistence type="predicted"/>
<keyword evidence="2" id="KW-1185">Reference proteome</keyword>
<evidence type="ECO:0000313" key="1">
    <source>
        <dbReference type="EMBL" id="KAJ3836849.1"/>
    </source>
</evidence>
<evidence type="ECO:0008006" key="3">
    <source>
        <dbReference type="Google" id="ProtNLM"/>
    </source>
</evidence>
<comment type="caution">
    <text evidence="1">The sequence shown here is derived from an EMBL/GenBank/DDBJ whole genome shotgun (WGS) entry which is preliminary data.</text>
</comment>
<dbReference type="AlphaFoldDB" id="A0AA38UC48"/>
<accession>A0AA38UC48</accession>
<evidence type="ECO:0000313" key="2">
    <source>
        <dbReference type="Proteomes" id="UP001163846"/>
    </source>
</evidence>
<gene>
    <name evidence="1" type="ORF">F5878DRAFT_624138</name>
</gene>
<sequence length="314" mass="35420">MDTKRFGFHSIIRLSTDDCDSLTYCAQDPLTPPPSDYSNHDSEVSVSPTFRLEADWHDHIPNITLISTDSVAFYVHSQTLLDASDNGFRSLIPTPISDTPQVLYVPEFSETLNLILHVVYRMPFSRRYTFEDLSTVVHLLPVYGVHPKSYILPDTHMYMSLLSYSPILPLQVYTLAAKHGLEELAVPTSSHLLALDLSTLSDETAEAIGSEYLRRLFFLHIGRVDALKRLLLQPPNLHPPTDDCDAIGQSAMTRVWALASAYLAWDSRPDLSANLLESTFTPLKKEITCDLCKKNLETRIEHLSSQWSQVKCTI</sequence>
<protein>
    <recommendedName>
        <fullName evidence="3">BTB domain-containing protein</fullName>
    </recommendedName>
</protein>
<organism evidence="1 2">
    <name type="scientific">Lentinula raphanica</name>
    <dbReference type="NCBI Taxonomy" id="153919"/>
    <lineage>
        <taxon>Eukaryota</taxon>
        <taxon>Fungi</taxon>
        <taxon>Dikarya</taxon>
        <taxon>Basidiomycota</taxon>
        <taxon>Agaricomycotina</taxon>
        <taxon>Agaricomycetes</taxon>
        <taxon>Agaricomycetidae</taxon>
        <taxon>Agaricales</taxon>
        <taxon>Marasmiineae</taxon>
        <taxon>Omphalotaceae</taxon>
        <taxon>Lentinula</taxon>
    </lineage>
</organism>